<dbReference type="EMBL" id="RBAL01000013">
    <property type="protein sequence ID" value="RKN39521.1"/>
    <property type="molecule type" value="Genomic_DNA"/>
</dbReference>
<evidence type="ECO:0000259" key="1">
    <source>
        <dbReference type="PROSITE" id="PS50995"/>
    </source>
</evidence>
<feature type="domain" description="HTH marR-type" evidence="1">
    <location>
        <begin position="5"/>
        <end position="141"/>
    </location>
</feature>
<dbReference type="SUPFAM" id="SSF46785">
    <property type="entry name" value="Winged helix' DNA-binding domain"/>
    <property type="match status" value="1"/>
</dbReference>
<sequence>MGTMGDQTFNRVIWASRRANKTLNTAKEQRLRPLDLPVAHYTLLAAISFRPGGTGAEMARELNVSPQNIVGLAARLELRGLIERRPRPSHRHVIELWITEAGEELLARADAAMIELERQIADILGPDSARQLGELLETLSDGLEKSPLPR</sequence>
<proteinExistence type="predicted"/>
<dbReference type="InterPro" id="IPR036388">
    <property type="entry name" value="WH-like_DNA-bd_sf"/>
</dbReference>
<evidence type="ECO:0000313" key="2">
    <source>
        <dbReference type="EMBL" id="RKN39521.1"/>
    </source>
</evidence>
<dbReference type="SMART" id="SM00347">
    <property type="entry name" value="HTH_MARR"/>
    <property type="match status" value="1"/>
</dbReference>
<dbReference type="GO" id="GO:0003700">
    <property type="term" value="F:DNA-binding transcription factor activity"/>
    <property type="evidence" value="ECO:0007669"/>
    <property type="project" value="InterPro"/>
</dbReference>
<organism evidence="2 3">
    <name type="scientific">Streptomyces hoynatensis</name>
    <dbReference type="NCBI Taxonomy" id="1141874"/>
    <lineage>
        <taxon>Bacteria</taxon>
        <taxon>Bacillati</taxon>
        <taxon>Actinomycetota</taxon>
        <taxon>Actinomycetes</taxon>
        <taxon>Kitasatosporales</taxon>
        <taxon>Streptomycetaceae</taxon>
        <taxon>Streptomyces</taxon>
    </lineage>
</organism>
<dbReference type="PANTHER" id="PTHR33164:SF43">
    <property type="entry name" value="HTH-TYPE TRANSCRIPTIONAL REPRESSOR YETL"/>
    <property type="match status" value="1"/>
</dbReference>
<gene>
    <name evidence="2" type="ORF">D7294_21280</name>
</gene>
<accession>A0A3A9YTW6</accession>
<keyword evidence="3" id="KW-1185">Reference proteome</keyword>
<dbReference type="InterPro" id="IPR036390">
    <property type="entry name" value="WH_DNA-bd_sf"/>
</dbReference>
<reference evidence="2 3" key="1">
    <citation type="journal article" date="2014" name="Int. J. Syst. Evol. Microbiol.">
        <title>Streptomyces hoynatensis sp. nov., isolated from deep marine sediment.</title>
        <authorList>
            <person name="Veyisoglu A."/>
            <person name="Sahin N."/>
        </authorList>
    </citation>
    <scope>NUCLEOTIDE SEQUENCE [LARGE SCALE GENOMIC DNA]</scope>
    <source>
        <strain evidence="2 3">KCTC 29097</strain>
    </source>
</reference>
<dbReference type="PROSITE" id="PS50995">
    <property type="entry name" value="HTH_MARR_2"/>
    <property type="match status" value="1"/>
</dbReference>
<dbReference type="Gene3D" id="1.10.10.10">
    <property type="entry name" value="Winged helix-like DNA-binding domain superfamily/Winged helix DNA-binding domain"/>
    <property type="match status" value="1"/>
</dbReference>
<dbReference type="InterPro" id="IPR000835">
    <property type="entry name" value="HTH_MarR-typ"/>
</dbReference>
<dbReference type="PANTHER" id="PTHR33164">
    <property type="entry name" value="TRANSCRIPTIONAL REGULATOR, MARR FAMILY"/>
    <property type="match status" value="1"/>
</dbReference>
<dbReference type="OrthoDB" id="3177763at2"/>
<dbReference type="Pfam" id="PF12802">
    <property type="entry name" value="MarR_2"/>
    <property type="match status" value="1"/>
</dbReference>
<dbReference type="GO" id="GO:0006950">
    <property type="term" value="P:response to stress"/>
    <property type="evidence" value="ECO:0007669"/>
    <property type="project" value="TreeGrafter"/>
</dbReference>
<dbReference type="AlphaFoldDB" id="A0A3A9YTW6"/>
<evidence type="ECO:0000313" key="3">
    <source>
        <dbReference type="Proteomes" id="UP000272474"/>
    </source>
</evidence>
<dbReference type="Proteomes" id="UP000272474">
    <property type="component" value="Unassembled WGS sequence"/>
</dbReference>
<dbReference type="InterPro" id="IPR039422">
    <property type="entry name" value="MarR/SlyA-like"/>
</dbReference>
<protein>
    <submittedName>
        <fullName evidence="2">MarR family transcriptional regulator</fullName>
    </submittedName>
</protein>
<name>A0A3A9YTW6_9ACTN</name>
<comment type="caution">
    <text evidence="2">The sequence shown here is derived from an EMBL/GenBank/DDBJ whole genome shotgun (WGS) entry which is preliminary data.</text>
</comment>